<name>A0A2U1JZN0_9BACI</name>
<keyword evidence="6" id="KW-1185">Reference proteome</keyword>
<dbReference type="GO" id="GO:0032259">
    <property type="term" value="P:methylation"/>
    <property type="evidence" value="ECO:0007669"/>
    <property type="project" value="UniProtKB-KW"/>
</dbReference>
<dbReference type="Gene3D" id="3.40.50.150">
    <property type="entry name" value="Vaccinia Virus protein VP39"/>
    <property type="match status" value="1"/>
</dbReference>
<evidence type="ECO:0000313" key="6">
    <source>
        <dbReference type="Proteomes" id="UP000245998"/>
    </source>
</evidence>
<organism evidence="5 6">
    <name type="scientific">Pueribacillus theae</name>
    <dbReference type="NCBI Taxonomy" id="2171751"/>
    <lineage>
        <taxon>Bacteria</taxon>
        <taxon>Bacillati</taxon>
        <taxon>Bacillota</taxon>
        <taxon>Bacilli</taxon>
        <taxon>Bacillales</taxon>
        <taxon>Bacillaceae</taxon>
        <taxon>Pueribacillus</taxon>
    </lineage>
</organism>
<dbReference type="Proteomes" id="UP000245998">
    <property type="component" value="Unassembled WGS sequence"/>
</dbReference>
<feature type="domain" description="Methyltransferase type 11" evidence="4">
    <location>
        <begin position="40"/>
        <end position="134"/>
    </location>
</feature>
<dbReference type="PROSITE" id="PS01184">
    <property type="entry name" value="UBIE_2"/>
    <property type="match status" value="1"/>
</dbReference>
<dbReference type="InterPro" id="IPR029063">
    <property type="entry name" value="SAM-dependent_MTases_sf"/>
</dbReference>
<dbReference type="PANTHER" id="PTHR44068:SF11">
    <property type="entry name" value="GERANYL DIPHOSPHATE 2-C-METHYLTRANSFERASE"/>
    <property type="match status" value="1"/>
</dbReference>
<dbReference type="PANTHER" id="PTHR44068">
    <property type="entry name" value="ZGC:194242"/>
    <property type="match status" value="1"/>
</dbReference>
<dbReference type="CDD" id="cd02440">
    <property type="entry name" value="AdoMet_MTases"/>
    <property type="match status" value="1"/>
</dbReference>
<protein>
    <submittedName>
        <fullName evidence="5">Class I SAM-dependent methyltransferase</fullName>
    </submittedName>
</protein>
<evidence type="ECO:0000256" key="3">
    <source>
        <dbReference type="ARBA" id="ARBA00022691"/>
    </source>
</evidence>
<dbReference type="Pfam" id="PF08241">
    <property type="entry name" value="Methyltransf_11"/>
    <property type="match status" value="1"/>
</dbReference>
<dbReference type="InterPro" id="IPR013216">
    <property type="entry name" value="Methyltransf_11"/>
</dbReference>
<sequence length="239" mass="27463">MSDYLKFLAKFGIGGAHPGGLPLTKEILKSEKVENSMAILDAGCGTGQTAAYLSRKFRCDVTALDYEKMMLEKAAKRFEREKLPVHIVHGSTENLPFDDQSFDLVLSESVTAFTNITKSLEQYARVLKPGGRLLAIEMTKEGDFTFEEEQKVKEFYGVKDILSEKEWCNEMLHAGFYKVETIAEDTTVKHAPLEEISEFKLSQDFELHLFQIWMEHQEIMNRLRERLTYRIYKAEKSNA</sequence>
<evidence type="ECO:0000256" key="2">
    <source>
        <dbReference type="ARBA" id="ARBA00022679"/>
    </source>
</evidence>
<dbReference type="InterPro" id="IPR050447">
    <property type="entry name" value="Erg6_SMT_methyltransf"/>
</dbReference>
<dbReference type="EMBL" id="QCZG01000022">
    <property type="protein sequence ID" value="PWA10399.1"/>
    <property type="molecule type" value="Genomic_DNA"/>
</dbReference>
<dbReference type="SUPFAM" id="SSF53335">
    <property type="entry name" value="S-adenosyl-L-methionine-dependent methyltransferases"/>
    <property type="match status" value="1"/>
</dbReference>
<comment type="caution">
    <text evidence="5">The sequence shown here is derived from an EMBL/GenBank/DDBJ whole genome shotgun (WGS) entry which is preliminary data.</text>
</comment>
<dbReference type="InterPro" id="IPR023576">
    <property type="entry name" value="UbiE/COQ5_MeTrFase_CS"/>
</dbReference>
<keyword evidence="2 5" id="KW-0808">Transferase</keyword>
<dbReference type="AlphaFoldDB" id="A0A2U1JZN0"/>
<reference evidence="5 6" key="1">
    <citation type="submission" date="2018-04" db="EMBL/GenBank/DDBJ databases">
        <title>Camelliibacillus theae gen. nov., sp. nov., isolated from Pu'er tea.</title>
        <authorList>
            <person name="Niu L."/>
        </authorList>
    </citation>
    <scope>NUCLEOTIDE SEQUENCE [LARGE SCALE GENOMIC DNA]</scope>
    <source>
        <strain evidence="5 6">T8</strain>
    </source>
</reference>
<dbReference type="OrthoDB" id="43862at2"/>
<dbReference type="GO" id="GO:0008757">
    <property type="term" value="F:S-adenosylmethionine-dependent methyltransferase activity"/>
    <property type="evidence" value="ECO:0007669"/>
    <property type="project" value="InterPro"/>
</dbReference>
<evidence type="ECO:0000256" key="1">
    <source>
        <dbReference type="ARBA" id="ARBA00022603"/>
    </source>
</evidence>
<proteinExistence type="predicted"/>
<keyword evidence="1 5" id="KW-0489">Methyltransferase</keyword>
<evidence type="ECO:0000259" key="4">
    <source>
        <dbReference type="Pfam" id="PF08241"/>
    </source>
</evidence>
<accession>A0A2U1JZN0</accession>
<keyword evidence="3" id="KW-0949">S-adenosyl-L-methionine</keyword>
<gene>
    <name evidence="5" type="ORF">DCC39_11235</name>
</gene>
<dbReference type="RefSeq" id="WP_116554998.1">
    <property type="nucleotide sequence ID" value="NZ_QCZG01000022.1"/>
</dbReference>
<evidence type="ECO:0000313" key="5">
    <source>
        <dbReference type="EMBL" id="PWA10399.1"/>
    </source>
</evidence>